<gene>
    <name evidence="2" type="ORF">A9Q75_00420</name>
</gene>
<reference evidence="3" key="1">
    <citation type="journal article" date="2017" name="Proc. Natl. Acad. Sci. U.S.A.">
        <title>Simulation of Deepwater Horizon oil plume reveals substrate specialization within a complex community of hydrocarbon degraders.</title>
        <authorList>
            <person name="Hu P."/>
            <person name="Dubinsky E.A."/>
            <person name="Probst A.J."/>
            <person name="Wang J."/>
            <person name="Sieber C.M.K."/>
            <person name="Tom L.M."/>
            <person name="Gardinali P."/>
            <person name="Banfield J.F."/>
            <person name="Atlas R.M."/>
            <person name="Andersen G.L."/>
        </authorList>
    </citation>
    <scope>NUCLEOTIDE SEQUENCE [LARGE SCALE GENOMIC DNA]</scope>
</reference>
<dbReference type="AlphaFoldDB" id="A0A1Y5ER80"/>
<dbReference type="Proteomes" id="UP000243053">
    <property type="component" value="Unassembled WGS sequence"/>
</dbReference>
<feature type="transmembrane region" description="Helical" evidence="1">
    <location>
        <begin position="212"/>
        <end position="235"/>
    </location>
</feature>
<dbReference type="Gene3D" id="1.20.1250.20">
    <property type="entry name" value="MFS general substrate transporter like domains"/>
    <property type="match status" value="1"/>
</dbReference>
<accession>A0A1Y5ER80</accession>
<keyword evidence="1" id="KW-1133">Transmembrane helix</keyword>
<evidence type="ECO:0008006" key="4">
    <source>
        <dbReference type="Google" id="ProtNLM"/>
    </source>
</evidence>
<evidence type="ECO:0000313" key="3">
    <source>
        <dbReference type="Proteomes" id="UP000243053"/>
    </source>
</evidence>
<feature type="transmembrane region" description="Helical" evidence="1">
    <location>
        <begin position="272"/>
        <end position="291"/>
    </location>
</feature>
<feature type="transmembrane region" description="Helical" evidence="1">
    <location>
        <begin position="42"/>
        <end position="62"/>
    </location>
</feature>
<feature type="transmembrane region" description="Helical" evidence="1">
    <location>
        <begin position="297"/>
        <end position="318"/>
    </location>
</feature>
<comment type="caution">
    <text evidence="2">The sequence shown here is derived from an EMBL/GenBank/DDBJ whole genome shotgun (WGS) entry which is preliminary data.</text>
</comment>
<evidence type="ECO:0000256" key="1">
    <source>
        <dbReference type="SAM" id="Phobius"/>
    </source>
</evidence>
<organism evidence="2 3">
    <name type="scientific">Colwellia psychrerythraea</name>
    <name type="common">Vibrio psychroerythus</name>
    <dbReference type="NCBI Taxonomy" id="28229"/>
    <lineage>
        <taxon>Bacteria</taxon>
        <taxon>Pseudomonadati</taxon>
        <taxon>Pseudomonadota</taxon>
        <taxon>Gammaproteobacteria</taxon>
        <taxon>Alteromonadales</taxon>
        <taxon>Colwelliaceae</taxon>
        <taxon>Colwellia</taxon>
    </lineage>
</organism>
<feature type="transmembrane region" description="Helical" evidence="1">
    <location>
        <begin position="169"/>
        <end position="186"/>
    </location>
</feature>
<feature type="transmembrane region" description="Helical" evidence="1">
    <location>
        <begin position="69"/>
        <end position="92"/>
    </location>
</feature>
<dbReference type="EMBL" id="MAAF01000006">
    <property type="protein sequence ID" value="OUR85000.1"/>
    <property type="molecule type" value="Genomic_DNA"/>
</dbReference>
<keyword evidence="1" id="KW-0472">Membrane</keyword>
<protein>
    <recommendedName>
        <fullName evidence="4">MFS transporter</fullName>
    </recommendedName>
</protein>
<feature type="transmembrane region" description="Helical" evidence="1">
    <location>
        <begin position="339"/>
        <end position="360"/>
    </location>
</feature>
<feature type="transmembrane region" description="Helical" evidence="1">
    <location>
        <begin position="98"/>
        <end position="116"/>
    </location>
</feature>
<feature type="transmembrane region" description="Helical" evidence="1">
    <location>
        <begin position="366"/>
        <end position="384"/>
    </location>
</feature>
<proteinExistence type="predicted"/>
<dbReference type="SUPFAM" id="SSF103473">
    <property type="entry name" value="MFS general substrate transporter"/>
    <property type="match status" value="1"/>
</dbReference>
<feature type="transmembrane region" description="Helical" evidence="1">
    <location>
        <begin position="7"/>
        <end position="30"/>
    </location>
</feature>
<evidence type="ECO:0000313" key="2">
    <source>
        <dbReference type="EMBL" id="OUR85000.1"/>
    </source>
</evidence>
<sequence>MTVIARLFYRFAGIHSLLIGLLPFFIPVLLWQQDYRLTEVSAFIALTGVGFMIALMGWKALYDRRYWRAILIGSFIAELALVASLILATLLIERSMTLFILAALLNGIYNCFYWITQRTLFSAMTQSQTGNQTENKTGKQFGNFQIVIVIFLKIGILMGGYFLAQQQTLWLLLISTLLSVAAYYGLCKQAKYNESQLTPIDNAAIIDWRQKLVFTIDGVFLFCESYFWVLTLFFITNNNVMDLGLLVVGLTITLSIIFWGIKNTIDKLNQRYVFYSAIVLYALSWVIRSSITNHTEHYVLLASIIVIAFLTTFFRLSFNKQFFDDANAQHPLAFIIRKSYLSQRGLVVFFALLSLALMMMGESDKTLALFYWCLAPIAVLYGMYPLRHQTHLQSELNNE</sequence>
<name>A0A1Y5ER80_COLPS</name>
<feature type="transmembrane region" description="Helical" evidence="1">
    <location>
        <begin position="144"/>
        <end position="163"/>
    </location>
</feature>
<dbReference type="InterPro" id="IPR036259">
    <property type="entry name" value="MFS_trans_sf"/>
</dbReference>
<keyword evidence="1" id="KW-0812">Transmembrane</keyword>
<feature type="transmembrane region" description="Helical" evidence="1">
    <location>
        <begin position="241"/>
        <end position="260"/>
    </location>
</feature>